<accession>A0ABQ2D1Z5</accession>
<dbReference type="CDD" id="cd09000">
    <property type="entry name" value="GH43_SXA-like"/>
    <property type="match status" value="1"/>
</dbReference>
<comment type="similarity">
    <text evidence="1 4">Belongs to the glycosyl hydrolase 43 family.</text>
</comment>
<protein>
    <submittedName>
        <fullName evidence="6">Xylan 1,4-beta-xylosidase</fullName>
    </submittedName>
</protein>
<feature type="domain" description="Beta-xylosidase C-terminal Concanavalin A-like" evidence="5">
    <location>
        <begin position="328"/>
        <end position="525"/>
    </location>
</feature>
<dbReference type="SUPFAM" id="SSF49899">
    <property type="entry name" value="Concanavalin A-like lectins/glucanases"/>
    <property type="match status" value="1"/>
</dbReference>
<name>A0ABQ2D1Z5_9DEIO</name>
<dbReference type="Proteomes" id="UP000632222">
    <property type="component" value="Unassembled WGS sequence"/>
</dbReference>
<evidence type="ECO:0000256" key="1">
    <source>
        <dbReference type="ARBA" id="ARBA00009865"/>
    </source>
</evidence>
<organism evidence="6 7">
    <name type="scientific">Deinococcus roseus</name>
    <dbReference type="NCBI Taxonomy" id="392414"/>
    <lineage>
        <taxon>Bacteria</taxon>
        <taxon>Thermotogati</taxon>
        <taxon>Deinococcota</taxon>
        <taxon>Deinococci</taxon>
        <taxon>Deinococcales</taxon>
        <taxon>Deinococcaceae</taxon>
        <taxon>Deinococcus</taxon>
    </lineage>
</organism>
<dbReference type="InterPro" id="IPR023296">
    <property type="entry name" value="Glyco_hydro_beta-prop_sf"/>
</dbReference>
<dbReference type="RefSeq" id="WP_189003839.1">
    <property type="nucleotide sequence ID" value="NZ_BMOD01000012.1"/>
</dbReference>
<dbReference type="Gene3D" id="2.60.120.200">
    <property type="match status" value="1"/>
</dbReference>
<comment type="caution">
    <text evidence="6">The sequence shown here is derived from an EMBL/GenBank/DDBJ whole genome shotgun (WGS) entry which is preliminary data.</text>
</comment>
<gene>
    <name evidence="6" type="ORF">GCM10008938_30590</name>
</gene>
<dbReference type="InterPro" id="IPR051795">
    <property type="entry name" value="Glycosyl_Hydrlase_43"/>
</dbReference>
<keyword evidence="3 4" id="KW-0326">Glycosidase</keyword>
<dbReference type="InterPro" id="IPR013320">
    <property type="entry name" value="ConA-like_dom_sf"/>
</dbReference>
<keyword evidence="7" id="KW-1185">Reference proteome</keyword>
<evidence type="ECO:0000259" key="5">
    <source>
        <dbReference type="Pfam" id="PF17851"/>
    </source>
</evidence>
<dbReference type="Pfam" id="PF04616">
    <property type="entry name" value="Glyco_hydro_43"/>
    <property type="match status" value="1"/>
</dbReference>
<evidence type="ECO:0000313" key="6">
    <source>
        <dbReference type="EMBL" id="GGJ42342.1"/>
    </source>
</evidence>
<dbReference type="EMBL" id="BMOD01000012">
    <property type="protein sequence ID" value="GGJ42342.1"/>
    <property type="molecule type" value="Genomic_DNA"/>
</dbReference>
<evidence type="ECO:0000313" key="7">
    <source>
        <dbReference type="Proteomes" id="UP000632222"/>
    </source>
</evidence>
<dbReference type="SUPFAM" id="SSF75005">
    <property type="entry name" value="Arabinanase/levansucrase/invertase"/>
    <property type="match status" value="1"/>
</dbReference>
<keyword evidence="2 4" id="KW-0378">Hydrolase</keyword>
<evidence type="ECO:0000256" key="3">
    <source>
        <dbReference type="ARBA" id="ARBA00023295"/>
    </source>
</evidence>
<dbReference type="InterPro" id="IPR006710">
    <property type="entry name" value="Glyco_hydro_43"/>
</dbReference>
<dbReference type="Gene3D" id="2.115.10.20">
    <property type="entry name" value="Glycosyl hydrolase domain, family 43"/>
    <property type="match status" value="1"/>
</dbReference>
<dbReference type="Pfam" id="PF17851">
    <property type="entry name" value="GH43_C2"/>
    <property type="match status" value="1"/>
</dbReference>
<sequence length="542" mass="61846">MPHLHNPILKGFNPDPSILRVGEDYYIATSTFEWFPGVQIHHSRDLVNWRLLTRPLNRLSQLDMRGNTDSAGIWAPCLTHDGEKFFLIYTDVKHWKPDSPFKDTHNYLVTAENIEGPWSEPIHLNSSGFDPSLFHDDDGKKWLLNMRWDHRQGNHPFSGIVLQEYDAKRQKLVGDIHTIFYGTSLQVTEGPHIYKKDGWYYLLTAEGGTTYEHAVTFARSRSLFGPYEVHPENPLLTSFGKPELALQKAGHGSLVDTPTGDWYLAHLAGRPLEGPEAPSRHCNLGRETSLQPVRWDADGWPRVPHGNHPELTVEVNLPAHPWPAEPVRDEFDTETLSIHWQSMRVPMEENWVSLHARPGHLRLIGRESPVSAHQQSLIGRRLQAHHARARTVLEFQPHNFQQMAGLSAYYNTSNWVFLHLTHDDVLGRHLRLGQCENGKYSEWTETLPVQQVPIHLGVTFQGEHFGFEVSLNGQDWQPFGPQYDSWKLSDEHCGGLSFTGTFVALSAHDMSGQGCPADFDHFEYQEFDGETNLQQTLLEVEA</sequence>
<proteinExistence type="inferred from homology"/>
<reference evidence="7" key="1">
    <citation type="journal article" date="2019" name="Int. J. Syst. Evol. Microbiol.">
        <title>The Global Catalogue of Microorganisms (GCM) 10K type strain sequencing project: providing services to taxonomists for standard genome sequencing and annotation.</title>
        <authorList>
            <consortium name="The Broad Institute Genomics Platform"/>
            <consortium name="The Broad Institute Genome Sequencing Center for Infectious Disease"/>
            <person name="Wu L."/>
            <person name="Ma J."/>
        </authorList>
    </citation>
    <scope>NUCLEOTIDE SEQUENCE [LARGE SCALE GENOMIC DNA]</scope>
    <source>
        <strain evidence="7">JCM 14370</strain>
    </source>
</reference>
<dbReference type="PANTHER" id="PTHR42812:SF12">
    <property type="entry name" value="BETA-XYLOSIDASE-RELATED"/>
    <property type="match status" value="1"/>
</dbReference>
<dbReference type="InterPro" id="IPR041542">
    <property type="entry name" value="GH43_C2"/>
</dbReference>
<evidence type="ECO:0000256" key="4">
    <source>
        <dbReference type="RuleBase" id="RU361187"/>
    </source>
</evidence>
<dbReference type="PANTHER" id="PTHR42812">
    <property type="entry name" value="BETA-XYLOSIDASE"/>
    <property type="match status" value="1"/>
</dbReference>
<evidence type="ECO:0000256" key="2">
    <source>
        <dbReference type="ARBA" id="ARBA00022801"/>
    </source>
</evidence>